<reference evidence="10 11" key="1">
    <citation type="journal article" date="2016" name="Mol. Biol. Evol.">
        <title>Genome-Wide Survey of Gut Fungi (Harpellales) Reveals the First Horizontally Transferred Ubiquitin Gene from a Mosquito Host.</title>
        <authorList>
            <person name="Wang Y."/>
            <person name="White M.M."/>
            <person name="Kvist S."/>
            <person name="Moncalvo J.M."/>
        </authorList>
    </citation>
    <scope>NUCLEOTIDE SEQUENCE [LARGE SCALE GENOMIC DNA]</scope>
    <source>
        <strain evidence="10 11">ALG-7-W6</strain>
    </source>
</reference>
<feature type="region of interest" description="Disordered" evidence="8">
    <location>
        <begin position="657"/>
        <end position="706"/>
    </location>
</feature>
<dbReference type="FunFam" id="3.40.50.300:FF:000644">
    <property type="entry name" value="GpmB, Fructose-2,6-bisphosphatase"/>
    <property type="match status" value="1"/>
</dbReference>
<name>A0A1R0H8F1_9FUNG</name>
<keyword evidence="5" id="KW-0067">ATP-binding</keyword>
<sequence length="858" mass="95366">MKVVNSTRIAVVLVGLPARGKTYIGRKVHRYLEWLGVSCKVFNVGEYRRKNVGSYSGHEFFDANNPIFENIRAQCASEALDDLIRWFGSSHSGVAIYDATNSTLKRRKLVYERCSQNSIDVLFAESWCDDEDLIMNNILEVKRCSPDYAGVTDFTQVIDDFKLRISHYNDVYQQVGIPPDPSKVAPELKDYDETQLTYVRKINVGAQMVINRVKDYMQSRIVFFLMNIHIAPRSILFSRHGESQYNQLGLLGGDSGLSPNGQKYADALPALITKIMGDKKLTVWTSTLKRTIQTAAQLSYKKIQFKALDEINAGLCDGLSYNDVKERYPEEYATRKENKFEFRYRGGESYRDVVLRLEPIIMELERQQNIMIVSHQAVLRCIYAYFLEVSPSELPYIKIPLHTVMKLTWTAYGCEAQMYSLDIKAVDTHITKPKPSPKSEISDSKISIPNNPAASTDSITPLASTPADSQNTLKPSTNDHATSSADADVPKEDISLNRISRKYTLLNKNQRVVKHTAMISFPSTIANNSKLFYDNAISKKASNDLNNFAMEAQPVSSPLNFISTMDRLPSILNSVESQKNSFSQFIKDQDGLPGIDSHRKSSNSKKSALSELSKINSDVKTLGTQLPNSGLNSSPIHDLTITPCNVNDILSIPPNGHPGSKEIYPPGFVISNQATPSVSRSDSPSSIPSSTTSKDKRGLLSSLLSPSNDSFLNESFIQTSTSNTEHDQQIDLNTNSGSVLNERDHPCQQSEQDNYLGSTSRSSIPIIRKSPTGSAELESTGSDKNSSPCSFEKQISRNNSVLGLSIEKIESLHLGGHRNVKFIQTKPALALSFTQPSNMNKLDKTSVIKQGLTGLDKL</sequence>
<feature type="compositionally biased region" description="Low complexity" evidence="8">
    <location>
        <begin position="675"/>
        <end position="692"/>
    </location>
</feature>
<evidence type="ECO:0000256" key="8">
    <source>
        <dbReference type="SAM" id="MobiDB-lite"/>
    </source>
</evidence>
<feature type="active site" description="Proton donor/acceptor" evidence="6">
    <location>
        <position position="310"/>
    </location>
</feature>
<organism evidence="10 11">
    <name type="scientific">Smittium mucronatum</name>
    <dbReference type="NCBI Taxonomy" id="133383"/>
    <lineage>
        <taxon>Eukaryota</taxon>
        <taxon>Fungi</taxon>
        <taxon>Fungi incertae sedis</taxon>
        <taxon>Zoopagomycota</taxon>
        <taxon>Kickxellomycotina</taxon>
        <taxon>Harpellomycetes</taxon>
        <taxon>Harpellales</taxon>
        <taxon>Legeriomycetaceae</taxon>
        <taxon>Smittium</taxon>
    </lineage>
</organism>
<dbReference type="EC" id="3.1.3.46" evidence="2"/>
<dbReference type="InterPro" id="IPR003094">
    <property type="entry name" value="6Pfruct_kin"/>
</dbReference>
<evidence type="ECO:0000313" key="11">
    <source>
        <dbReference type="Proteomes" id="UP000187455"/>
    </source>
</evidence>
<accession>A0A1R0H8F1</accession>
<dbReference type="STRING" id="133383.A0A1R0H8F1"/>
<keyword evidence="3" id="KW-0547">Nucleotide-binding</keyword>
<keyword evidence="10" id="KW-0418">Kinase</keyword>
<feature type="compositionally biased region" description="Polar residues" evidence="8">
    <location>
        <begin position="444"/>
        <end position="485"/>
    </location>
</feature>
<feature type="active site" description="Tele-phosphohistidine intermediate" evidence="6">
    <location>
        <position position="240"/>
    </location>
</feature>
<dbReference type="GO" id="GO:0005524">
    <property type="term" value="F:ATP binding"/>
    <property type="evidence" value="ECO:0007669"/>
    <property type="project" value="UniProtKB-KW"/>
</dbReference>
<dbReference type="InterPro" id="IPR029033">
    <property type="entry name" value="His_PPase_superfam"/>
</dbReference>
<dbReference type="FunFam" id="3.40.50.1240:FF:000005">
    <property type="entry name" value="GpmB, Fructose-2,6-bisphosphatase"/>
    <property type="match status" value="1"/>
</dbReference>
<evidence type="ECO:0000256" key="3">
    <source>
        <dbReference type="ARBA" id="ARBA00022741"/>
    </source>
</evidence>
<dbReference type="InterPro" id="IPR013078">
    <property type="entry name" value="His_Pase_superF_clade-1"/>
</dbReference>
<feature type="compositionally biased region" description="Polar residues" evidence="8">
    <location>
        <begin position="777"/>
        <end position="789"/>
    </location>
</feature>
<dbReference type="GO" id="GO:0006003">
    <property type="term" value="P:fructose 2,6-bisphosphate metabolic process"/>
    <property type="evidence" value="ECO:0007669"/>
    <property type="project" value="InterPro"/>
</dbReference>
<dbReference type="Pfam" id="PF00300">
    <property type="entry name" value="His_Phos_1"/>
    <property type="match status" value="1"/>
</dbReference>
<keyword evidence="11" id="KW-1185">Reference proteome</keyword>
<evidence type="ECO:0000259" key="9">
    <source>
        <dbReference type="Pfam" id="PF01591"/>
    </source>
</evidence>
<dbReference type="SUPFAM" id="SSF52540">
    <property type="entry name" value="P-loop containing nucleoside triphosphate hydrolases"/>
    <property type="match status" value="1"/>
</dbReference>
<comment type="similarity">
    <text evidence="1">In the C-terminal section; belongs to the phosphoglycerate mutase family.</text>
</comment>
<proteinExistence type="inferred from homology"/>
<dbReference type="SMART" id="SM00855">
    <property type="entry name" value="PGAM"/>
    <property type="match status" value="1"/>
</dbReference>
<dbReference type="PANTHER" id="PTHR10606:SF44">
    <property type="entry name" value="6-PHOSPHOFRUCTO 2-KINASE_FRUCTOSE 2,6-BISPHOSPHATASE LONG FORM"/>
    <property type="match status" value="1"/>
</dbReference>
<gene>
    <name evidence="10" type="ORF">AYI68_g347</name>
</gene>
<feature type="domain" description="6-phosphofructo-2-kinase" evidence="9">
    <location>
        <begin position="5"/>
        <end position="232"/>
    </location>
</feature>
<dbReference type="InterPro" id="IPR013079">
    <property type="entry name" value="6Phosfructo_kin"/>
</dbReference>
<dbReference type="Gene3D" id="3.40.50.300">
    <property type="entry name" value="P-loop containing nucleotide triphosphate hydrolases"/>
    <property type="match status" value="1"/>
</dbReference>
<feature type="region of interest" description="Disordered" evidence="8">
    <location>
        <begin position="588"/>
        <end position="609"/>
    </location>
</feature>
<evidence type="ECO:0000256" key="7">
    <source>
        <dbReference type="PIRSR" id="PIRSR613078-2"/>
    </source>
</evidence>
<dbReference type="CDD" id="cd07067">
    <property type="entry name" value="HP_PGM_like"/>
    <property type="match status" value="1"/>
</dbReference>
<dbReference type="Pfam" id="PF01591">
    <property type="entry name" value="6PF2K"/>
    <property type="match status" value="1"/>
</dbReference>
<dbReference type="EMBL" id="LSSL01000101">
    <property type="protein sequence ID" value="OLY85460.1"/>
    <property type="molecule type" value="Genomic_DNA"/>
</dbReference>
<evidence type="ECO:0000256" key="6">
    <source>
        <dbReference type="PIRSR" id="PIRSR613078-1"/>
    </source>
</evidence>
<keyword evidence="10" id="KW-0808">Transferase</keyword>
<protein>
    <recommendedName>
        <fullName evidence="2">fructose-2,6-bisphosphate 2-phosphatase</fullName>
        <ecNumber evidence="2">3.1.3.46</ecNumber>
    </recommendedName>
</protein>
<dbReference type="GO" id="GO:0005829">
    <property type="term" value="C:cytosol"/>
    <property type="evidence" value="ECO:0007669"/>
    <property type="project" value="TreeGrafter"/>
</dbReference>
<dbReference type="InterPro" id="IPR027417">
    <property type="entry name" value="P-loop_NTPase"/>
</dbReference>
<dbReference type="Gene3D" id="3.40.50.1240">
    <property type="entry name" value="Phosphoglycerate mutase-like"/>
    <property type="match status" value="1"/>
</dbReference>
<evidence type="ECO:0000256" key="2">
    <source>
        <dbReference type="ARBA" id="ARBA00013067"/>
    </source>
</evidence>
<evidence type="ECO:0000313" key="10">
    <source>
        <dbReference type="EMBL" id="OLY85460.1"/>
    </source>
</evidence>
<keyword evidence="4" id="KW-0378">Hydrolase</keyword>
<dbReference type="SUPFAM" id="SSF53254">
    <property type="entry name" value="Phosphoglycerate mutase-like"/>
    <property type="match status" value="1"/>
</dbReference>
<dbReference type="GO" id="GO:0003873">
    <property type="term" value="F:6-phosphofructo-2-kinase activity"/>
    <property type="evidence" value="ECO:0007669"/>
    <property type="project" value="InterPro"/>
</dbReference>
<evidence type="ECO:0000256" key="5">
    <source>
        <dbReference type="ARBA" id="ARBA00022840"/>
    </source>
</evidence>
<comment type="caution">
    <text evidence="10">The sequence shown here is derived from an EMBL/GenBank/DDBJ whole genome shotgun (WGS) entry which is preliminary data.</text>
</comment>
<dbReference type="PRINTS" id="PR00991">
    <property type="entry name" value="6PFRUCTKNASE"/>
</dbReference>
<dbReference type="GO" id="GO:0006000">
    <property type="term" value="P:fructose metabolic process"/>
    <property type="evidence" value="ECO:0007669"/>
    <property type="project" value="InterPro"/>
</dbReference>
<evidence type="ECO:0000256" key="4">
    <source>
        <dbReference type="ARBA" id="ARBA00022801"/>
    </source>
</evidence>
<dbReference type="Proteomes" id="UP000187455">
    <property type="component" value="Unassembled WGS sequence"/>
</dbReference>
<feature type="compositionally biased region" description="Polar residues" evidence="8">
    <location>
        <begin position="747"/>
        <end position="757"/>
    </location>
</feature>
<dbReference type="GO" id="GO:0004331">
    <property type="term" value="F:fructose-2,6-bisphosphate 2-phosphatase activity"/>
    <property type="evidence" value="ECO:0007669"/>
    <property type="project" value="UniProtKB-EC"/>
</dbReference>
<feature type="region of interest" description="Disordered" evidence="8">
    <location>
        <begin position="432"/>
        <end position="488"/>
    </location>
</feature>
<feature type="binding site" evidence="7">
    <location>
        <position position="290"/>
    </location>
    <ligand>
        <name>substrate</name>
    </ligand>
</feature>
<feature type="region of interest" description="Disordered" evidence="8">
    <location>
        <begin position="735"/>
        <end position="791"/>
    </location>
</feature>
<feature type="binding site" evidence="7">
    <location>
        <begin position="239"/>
        <end position="246"/>
    </location>
    <ligand>
        <name>substrate</name>
    </ligand>
</feature>
<evidence type="ECO:0000256" key="1">
    <source>
        <dbReference type="ARBA" id="ARBA00008408"/>
    </source>
</evidence>
<dbReference type="AlphaFoldDB" id="A0A1R0H8F1"/>
<dbReference type="OrthoDB" id="267323at2759"/>
<feature type="compositionally biased region" description="Low complexity" evidence="8">
    <location>
        <begin position="758"/>
        <end position="772"/>
    </location>
</feature>
<dbReference type="PANTHER" id="PTHR10606">
    <property type="entry name" value="6-PHOSPHOFRUCTO-2-KINASE/FRUCTOSE-2,6-BISPHOSPHATASE"/>
    <property type="match status" value="1"/>
</dbReference>